<evidence type="ECO:0000313" key="1">
    <source>
        <dbReference type="EMBL" id="KZT17927.1"/>
    </source>
</evidence>
<protein>
    <submittedName>
        <fullName evidence="1">Uncharacterized protein</fullName>
    </submittedName>
</protein>
<accession>A0A165M5H9</accession>
<evidence type="ECO:0000313" key="2">
    <source>
        <dbReference type="Proteomes" id="UP000076761"/>
    </source>
</evidence>
<name>A0A165M5H9_9AGAM</name>
<proteinExistence type="predicted"/>
<dbReference type="STRING" id="1314782.A0A165M5H9"/>
<dbReference type="EMBL" id="KV425766">
    <property type="protein sequence ID" value="KZT17927.1"/>
    <property type="molecule type" value="Genomic_DNA"/>
</dbReference>
<dbReference type="Proteomes" id="UP000076761">
    <property type="component" value="Unassembled WGS sequence"/>
</dbReference>
<sequence>MIRQSGLKGFKIDGIEERVIVSLFADDTLVYLHENDKLEELTKILDTFCEASTAKFNLNKTEYLPIGSPLHRDRVKTTGLLNKDQEIPVPKDTIKGDASPMRTLGCWVGYNIDITEKWKKIENNQEATIAIWDQINPSLYARPMVIKGVVESQGHFLTRVNTCPPHIAKRMNYRARTFLWRGKKRGHMPFEEIIAPRSIGGLDFPDMEARAEAMILQKFQNFAAPASKRPRWAWVYDQLINKSIPEKPKVDPESRISWLLQNWHESTTKAAKLPYYILKMLRVARKWNVGLRPLKLTTEVKEEMPIWHH</sequence>
<dbReference type="InParanoid" id="A0A165M5H9"/>
<organism evidence="1 2">
    <name type="scientific">Neolentinus lepideus HHB14362 ss-1</name>
    <dbReference type="NCBI Taxonomy" id="1314782"/>
    <lineage>
        <taxon>Eukaryota</taxon>
        <taxon>Fungi</taxon>
        <taxon>Dikarya</taxon>
        <taxon>Basidiomycota</taxon>
        <taxon>Agaricomycotina</taxon>
        <taxon>Agaricomycetes</taxon>
        <taxon>Gloeophyllales</taxon>
        <taxon>Gloeophyllaceae</taxon>
        <taxon>Neolentinus</taxon>
    </lineage>
</organism>
<feature type="non-terminal residue" evidence="1">
    <location>
        <position position="309"/>
    </location>
</feature>
<dbReference type="AlphaFoldDB" id="A0A165M5H9"/>
<dbReference type="OrthoDB" id="2205812at2759"/>
<gene>
    <name evidence="1" type="ORF">NEOLEDRAFT_1081776</name>
</gene>
<reference evidence="1 2" key="1">
    <citation type="journal article" date="2016" name="Mol. Biol. Evol.">
        <title>Comparative Genomics of Early-Diverging Mushroom-Forming Fungi Provides Insights into the Origins of Lignocellulose Decay Capabilities.</title>
        <authorList>
            <person name="Nagy L.G."/>
            <person name="Riley R."/>
            <person name="Tritt A."/>
            <person name="Adam C."/>
            <person name="Daum C."/>
            <person name="Floudas D."/>
            <person name="Sun H."/>
            <person name="Yadav J.S."/>
            <person name="Pangilinan J."/>
            <person name="Larsson K.H."/>
            <person name="Matsuura K."/>
            <person name="Barry K."/>
            <person name="Labutti K."/>
            <person name="Kuo R."/>
            <person name="Ohm R.A."/>
            <person name="Bhattacharya S.S."/>
            <person name="Shirouzu T."/>
            <person name="Yoshinaga Y."/>
            <person name="Martin F.M."/>
            <person name="Grigoriev I.V."/>
            <person name="Hibbett D.S."/>
        </authorList>
    </citation>
    <scope>NUCLEOTIDE SEQUENCE [LARGE SCALE GENOMIC DNA]</scope>
    <source>
        <strain evidence="1 2">HHB14362 ss-1</strain>
    </source>
</reference>
<keyword evidence="2" id="KW-1185">Reference proteome</keyword>